<dbReference type="Proteomes" id="UP000663823">
    <property type="component" value="Unassembled WGS sequence"/>
</dbReference>
<comment type="caution">
    <text evidence="1">The sequence shown here is derived from an EMBL/GenBank/DDBJ whole genome shotgun (WGS) entry which is preliminary data.</text>
</comment>
<protein>
    <submittedName>
        <fullName evidence="1">Uncharacterized protein</fullName>
    </submittedName>
</protein>
<organism evidence="1 2">
    <name type="scientific">Rotaria sordida</name>
    <dbReference type="NCBI Taxonomy" id="392033"/>
    <lineage>
        <taxon>Eukaryota</taxon>
        <taxon>Metazoa</taxon>
        <taxon>Spiralia</taxon>
        <taxon>Gnathifera</taxon>
        <taxon>Rotifera</taxon>
        <taxon>Eurotatoria</taxon>
        <taxon>Bdelloidea</taxon>
        <taxon>Philodinida</taxon>
        <taxon>Philodinidae</taxon>
        <taxon>Rotaria</taxon>
    </lineage>
</organism>
<name>A0A820M2L3_9BILA</name>
<feature type="non-terminal residue" evidence="1">
    <location>
        <position position="42"/>
    </location>
</feature>
<accession>A0A820M2L3</accession>
<proteinExistence type="predicted"/>
<sequence>MTTTTNKIELYLANNLEELNKRADDNPFIQKAKLSNCAQITH</sequence>
<evidence type="ECO:0000313" key="1">
    <source>
        <dbReference type="EMBL" id="CAF4367203.1"/>
    </source>
</evidence>
<dbReference type="EMBL" id="CAJOAX010069208">
    <property type="protein sequence ID" value="CAF4367203.1"/>
    <property type="molecule type" value="Genomic_DNA"/>
</dbReference>
<dbReference type="AlphaFoldDB" id="A0A820M2L3"/>
<reference evidence="1" key="1">
    <citation type="submission" date="2021-02" db="EMBL/GenBank/DDBJ databases">
        <authorList>
            <person name="Nowell W R."/>
        </authorList>
    </citation>
    <scope>NUCLEOTIDE SEQUENCE</scope>
</reference>
<evidence type="ECO:0000313" key="2">
    <source>
        <dbReference type="Proteomes" id="UP000663823"/>
    </source>
</evidence>
<gene>
    <name evidence="1" type="ORF">OTI717_LOCUS44021</name>
</gene>